<keyword evidence="2" id="KW-1185">Reference proteome</keyword>
<name>A0ACC1NLP3_9HYPO</name>
<evidence type="ECO:0000313" key="2">
    <source>
        <dbReference type="Proteomes" id="UP001143910"/>
    </source>
</evidence>
<sequence length="333" mass="37300">MVTVTTAEMVPRFLLPRLSWQSAPRRVAATMAARHLHSIPAAKQRPLPTYTSTAAPLPGSPILSRAFHTTHIRQRDHHFDTLKFVKRLRDEGFTEEQSVAMMRVLSDVIEESIQNLTRTMVLREDSAKATYTQKVDFAKLRSELLSADSTETNTTRSSHERLANDIAKLSSRLRDEVSRTQASVRLDLNLEKGRIREEALSQELKIKETETKIEQEVAALREKLEQVKFQTLQWLMGVCTGFAAVLLGAWRLLIAHDALASVAQIGGMIQPKSTNRAEFIAECQSEEFSGVEAIFRTYGSARITGLFDEELIAALPKSLRFVCHKGISIPASS</sequence>
<dbReference type="Proteomes" id="UP001143910">
    <property type="component" value="Unassembled WGS sequence"/>
</dbReference>
<protein>
    <submittedName>
        <fullName evidence="1">Uncharacterized protein</fullName>
    </submittedName>
</protein>
<reference evidence="1" key="1">
    <citation type="submission" date="2022-08" db="EMBL/GenBank/DDBJ databases">
        <title>Genome Sequence of Lecanicillium fungicola.</title>
        <authorList>
            <person name="Buettner E."/>
        </authorList>
    </citation>
    <scope>NUCLEOTIDE SEQUENCE</scope>
    <source>
        <strain evidence="1">Babe33</strain>
    </source>
</reference>
<dbReference type="EMBL" id="JANJQO010000249">
    <property type="protein sequence ID" value="KAJ2979832.1"/>
    <property type="molecule type" value="Genomic_DNA"/>
</dbReference>
<gene>
    <name evidence="1" type="ORF">NQ176_g3017</name>
</gene>
<comment type="caution">
    <text evidence="1">The sequence shown here is derived from an EMBL/GenBank/DDBJ whole genome shotgun (WGS) entry which is preliminary data.</text>
</comment>
<organism evidence="1 2">
    <name type="scientific">Zarea fungicola</name>
    <dbReference type="NCBI Taxonomy" id="93591"/>
    <lineage>
        <taxon>Eukaryota</taxon>
        <taxon>Fungi</taxon>
        <taxon>Dikarya</taxon>
        <taxon>Ascomycota</taxon>
        <taxon>Pezizomycotina</taxon>
        <taxon>Sordariomycetes</taxon>
        <taxon>Hypocreomycetidae</taxon>
        <taxon>Hypocreales</taxon>
        <taxon>Cordycipitaceae</taxon>
        <taxon>Zarea</taxon>
    </lineage>
</organism>
<accession>A0ACC1NLP3</accession>
<proteinExistence type="predicted"/>
<evidence type="ECO:0000313" key="1">
    <source>
        <dbReference type="EMBL" id="KAJ2979832.1"/>
    </source>
</evidence>